<dbReference type="EMBL" id="WBMO01000001">
    <property type="protein sequence ID" value="MDV2475173.1"/>
    <property type="molecule type" value="Genomic_DNA"/>
</dbReference>
<comment type="caution">
    <text evidence="1">The sequence shown here is derived from an EMBL/GenBank/DDBJ whole genome shotgun (WGS) entry which is preliminary data.</text>
</comment>
<evidence type="ECO:0000313" key="2">
    <source>
        <dbReference type="Proteomes" id="UP001275440"/>
    </source>
</evidence>
<protein>
    <recommendedName>
        <fullName evidence="3">DUF2867 domain-containing protein</fullName>
    </recommendedName>
</protein>
<reference evidence="1 2" key="1">
    <citation type="submission" date="2019-10" db="EMBL/GenBank/DDBJ databases">
        <title>Draft Genome Assembly of Rhodococcus zopfii DSM44189.</title>
        <authorList>
            <person name="Sutton J.M."/>
            <person name="Akob D.M."/>
            <person name="Bushman T.J."/>
        </authorList>
    </citation>
    <scope>NUCLEOTIDE SEQUENCE [LARGE SCALE GENOMIC DNA]</scope>
    <source>
        <strain evidence="1 2">DSM 44189</strain>
    </source>
</reference>
<sequence length="194" mass="21443">MTGAGPADLLDARLPTYDVALTEHLTVEADVPAVFQAAHDLDFLTVRTPLLATAFFVRGLPARLSGKPSPELPALRLFADPSSSGLPGWLVLGEVPDREIAFGAVGKFWQADIEWHDVPLDRFTAFDEPGWGKIGCHFLIRANGPGRSVVSYECRTGTTDPESRKKMMRYWWIIRPFVGHIMRATLRTIAADAR</sequence>
<keyword evidence="2" id="KW-1185">Reference proteome</keyword>
<organism evidence="1 2">
    <name type="scientific">Rhodococcus zopfii</name>
    <dbReference type="NCBI Taxonomy" id="43772"/>
    <lineage>
        <taxon>Bacteria</taxon>
        <taxon>Bacillati</taxon>
        <taxon>Actinomycetota</taxon>
        <taxon>Actinomycetes</taxon>
        <taxon>Mycobacteriales</taxon>
        <taxon>Nocardiaceae</taxon>
        <taxon>Rhodococcus</taxon>
    </lineage>
</organism>
<dbReference type="Proteomes" id="UP001275440">
    <property type="component" value="Unassembled WGS sequence"/>
</dbReference>
<name>A0ABU3WMJ2_9NOCA</name>
<proteinExistence type="predicted"/>
<gene>
    <name evidence="1" type="ORF">F8M49_06535</name>
</gene>
<evidence type="ECO:0000313" key="1">
    <source>
        <dbReference type="EMBL" id="MDV2475173.1"/>
    </source>
</evidence>
<accession>A0ABU3WMJ2</accession>
<evidence type="ECO:0008006" key="3">
    <source>
        <dbReference type="Google" id="ProtNLM"/>
    </source>
</evidence>